<dbReference type="PANTHER" id="PTHR44329">
    <property type="entry name" value="SERINE/THREONINE-PROTEIN KINASE TNNI3K-RELATED"/>
    <property type="match status" value="1"/>
</dbReference>
<dbReference type="PANTHER" id="PTHR44329:SF288">
    <property type="entry name" value="MITOGEN-ACTIVATED PROTEIN KINASE KINASE KINASE 20"/>
    <property type="match status" value="1"/>
</dbReference>
<proteinExistence type="predicted"/>
<evidence type="ECO:0000256" key="5">
    <source>
        <dbReference type="SAM" id="MobiDB-lite"/>
    </source>
</evidence>
<protein>
    <recommendedName>
        <fullName evidence="6">Protein kinase domain-containing protein</fullName>
    </recommendedName>
</protein>
<dbReference type="GO" id="GO:0005524">
    <property type="term" value="F:ATP binding"/>
    <property type="evidence" value="ECO:0007669"/>
    <property type="project" value="UniProtKB-KW"/>
</dbReference>
<feature type="compositionally biased region" description="Acidic residues" evidence="5">
    <location>
        <begin position="40"/>
        <end position="51"/>
    </location>
</feature>
<evidence type="ECO:0000259" key="6">
    <source>
        <dbReference type="PROSITE" id="PS50011"/>
    </source>
</evidence>
<feature type="compositionally biased region" description="Acidic residues" evidence="5">
    <location>
        <begin position="444"/>
        <end position="454"/>
    </location>
</feature>
<keyword evidence="4" id="KW-0067">ATP-binding</keyword>
<evidence type="ECO:0000256" key="1">
    <source>
        <dbReference type="ARBA" id="ARBA00022679"/>
    </source>
</evidence>
<keyword evidence="2" id="KW-0547">Nucleotide-binding</keyword>
<feature type="compositionally biased region" description="Low complexity" evidence="5">
    <location>
        <begin position="128"/>
        <end position="147"/>
    </location>
</feature>
<name>A0AAW0GPL0_9APHY</name>
<evidence type="ECO:0000313" key="8">
    <source>
        <dbReference type="Proteomes" id="UP001385951"/>
    </source>
</evidence>
<comment type="caution">
    <text evidence="7">The sequence shown here is derived from an EMBL/GenBank/DDBJ whole genome shotgun (WGS) entry which is preliminary data.</text>
</comment>
<dbReference type="GO" id="GO:0004674">
    <property type="term" value="F:protein serine/threonine kinase activity"/>
    <property type="evidence" value="ECO:0007669"/>
    <property type="project" value="TreeGrafter"/>
</dbReference>
<feature type="domain" description="Protein kinase" evidence="6">
    <location>
        <begin position="678"/>
        <end position="941"/>
    </location>
</feature>
<feature type="compositionally biased region" description="Low complexity" evidence="5">
    <location>
        <begin position="202"/>
        <end position="213"/>
    </location>
</feature>
<feature type="compositionally biased region" description="Basic residues" evidence="5">
    <location>
        <begin position="399"/>
        <end position="414"/>
    </location>
</feature>
<keyword evidence="1" id="KW-0808">Transferase</keyword>
<evidence type="ECO:0000256" key="4">
    <source>
        <dbReference type="ARBA" id="ARBA00022840"/>
    </source>
</evidence>
<dbReference type="AlphaFoldDB" id="A0AAW0GPL0"/>
<dbReference type="InterPro" id="IPR000719">
    <property type="entry name" value="Prot_kinase_dom"/>
</dbReference>
<feature type="region of interest" description="Disordered" evidence="5">
    <location>
        <begin position="202"/>
        <end position="557"/>
    </location>
</feature>
<reference evidence="7 8" key="1">
    <citation type="submission" date="2022-09" db="EMBL/GenBank/DDBJ databases">
        <authorList>
            <person name="Palmer J.M."/>
        </authorList>
    </citation>
    <scope>NUCLEOTIDE SEQUENCE [LARGE SCALE GENOMIC DNA]</scope>
    <source>
        <strain evidence="7 8">DSM 7382</strain>
    </source>
</reference>
<feature type="region of interest" description="Disordered" evidence="5">
    <location>
        <begin position="595"/>
        <end position="657"/>
    </location>
</feature>
<dbReference type="SUPFAM" id="SSF56112">
    <property type="entry name" value="Protein kinase-like (PK-like)"/>
    <property type="match status" value="1"/>
</dbReference>
<gene>
    <name evidence="7" type="ORF">QCA50_003414</name>
</gene>
<keyword evidence="3" id="KW-0418">Kinase</keyword>
<feature type="compositionally biased region" description="Polar residues" evidence="5">
    <location>
        <begin position="598"/>
        <end position="607"/>
    </location>
</feature>
<accession>A0AAW0GPL0</accession>
<dbReference type="InterPro" id="IPR001245">
    <property type="entry name" value="Ser-Thr/Tyr_kinase_cat_dom"/>
</dbReference>
<feature type="region of interest" description="Disordered" evidence="5">
    <location>
        <begin position="128"/>
        <end position="163"/>
    </location>
</feature>
<feature type="compositionally biased region" description="Polar residues" evidence="5">
    <location>
        <begin position="17"/>
        <end position="30"/>
    </location>
</feature>
<dbReference type="Proteomes" id="UP001385951">
    <property type="component" value="Unassembled WGS sequence"/>
</dbReference>
<dbReference type="PROSITE" id="PS50011">
    <property type="entry name" value="PROTEIN_KINASE_DOM"/>
    <property type="match status" value="1"/>
</dbReference>
<feature type="compositionally biased region" description="Acidic residues" evidence="5">
    <location>
        <begin position="516"/>
        <end position="549"/>
    </location>
</feature>
<feature type="compositionally biased region" description="Acidic residues" evidence="5">
    <location>
        <begin position="366"/>
        <end position="387"/>
    </location>
</feature>
<evidence type="ECO:0000256" key="3">
    <source>
        <dbReference type="ARBA" id="ARBA00022777"/>
    </source>
</evidence>
<feature type="region of interest" description="Disordered" evidence="5">
    <location>
        <begin position="1"/>
        <end position="64"/>
    </location>
</feature>
<dbReference type="InterPro" id="IPR051681">
    <property type="entry name" value="Ser/Thr_Kinases-Pseudokinases"/>
</dbReference>
<sequence length="945" mass="105531">MHDVVHVGSKRKRVPSGSENTQTNARGSRLQTKRRREALDSSDEGSSEMEVDEHSYWELSDNSDNEGAMDSSINFLVNEAPPKQLLRLRKDELVRLYTLAGLTEDPELLTKQEIIDCLVAARDDLASLPPSSPAGPTSSASSDYSSDGGNVAGGEETDFGLRRTGALQRRVTVHDLGRTSERAGPERCFSLGEIDRRENIITKKSSATLKSSTQPSARRRGLSTASSIRSSPTSSMPASILPSPPATRLRTRKTSSEHPQAGPSSSTSSKGKGKAKQVEFSDDIQVEPIYPDLDLESDLTDLTEVEETIMPITPSPRRLRSKGDKRRSSSQQSQSGDEGPVILDLGRRVTPKRKAKGKIVTLKEESTEDEEDELEASDADEPLEDQPDASMSPTPKASSRVRRTPMKKRLRSRRSQMLTPPSDGDDEGSDDQSVDIEQSVDGNSDADEEEETDDATVREGSEVGDEEAPLSQPRTLRNGKVVGDDPFADDLPELTEEEEEEDSSQERQEDAASVDLDAEGDTDDEEEEDVDSREPSEDPDEVMEEDDVDLTVATTKTLIRLRRDDLVRLCESRDLDPTGTKPQLAEALLQWRDKHSSEFTSAPSSAHTTRPPSTARPRPRRRTRSKSTTPVLLRSERVHMDEPVTPPLTSHNKEAEPEFELDLESLGLDDREIPPDKLTKLEKIGSGGFKDVFIGKLKGRRVAIAEFRGQLSAMDIKELKLLGDFDHPNIVRFLGVSIPENTKETPVMIVSELCSNGDLFDYIRNVPPPTLYRALCIMLDIARGLAYLHTRKPSIIHRDCKSSNILITKKGVAKITDFGLAKVKQSTRSMVRSLVGTVNWQAPELWHPHPKYNHKVDVFSCGVVFWEILQWHNPSKKFPWEGMNEHAIYDVVGSKHQRPSLHGLRKHWCPEIVNLVERMWAHDHQERPTMPEVVEELEELVRMYR</sequence>
<feature type="compositionally biased region" description="Acidic residues" evidence="5">
    <location>
        <begin position="486"/>
        <end position="503"/>
    </location>
</feature>
<dbReference type="EMBL" id="JASBNA010000003">
    <property type="protein sequence ID" value="KAK7693842.1"/>
    <property type="molecule type" value="Genomic_DNA"/>
</dbReference>
<feature type="compositionally biased region" description="Low complexity" evidence="5">
    <location>
        <begin position="223"/>
        <end position="240"/>
    </location>
</feature>
<evidence type="ECO:0000313" key="7">
    <source>
        <dbReference type="EMBL" id="KAK7693842.1"/>
    </source>
</evidence>
<dbReference type="InterPro" id="IPR011009">
    <property type="entry name" value="Kinase-like_dom_sf"/>
</dbReference>
<feature type="compositionally biased region" description="Acidic residues" evidence="5">
    <location>
        <begin position="423"/>
        <end position="434"/>
    </location>
</feature>
<dbReference type="CDD" id="cd13999">
    <property type="entry name" value="STKc_MAP3K-like"/>
    <property type="match status" value="1"/>
</dbReference>
<keyword evidence="8" id="KW-1185">Reference proteome</keyword>
<dbReference type="Gene3D" id="1.10.510.10">
    <property type="entry name" value="Transferase(Phosphotransferase) domain 1"/>
    <property type="match status" value="1"/>
</dbReference>
<feature type="compositionally biased region" description="Acidic residues" evidence="5">
    <location>
        <begin position="293"/>
        <end position="307"/>
    </location>
</feature>
<organism evidence="7 8">
    <name type="scientific">Cerrena zonata</name>
    <dbReference type="NCBI Taxonomy" id="2478898"/>
    <lineage>
        <taxon>Eukaryota</taxon>
        <taxon>Fungi</taxon>
        <taxon>Dikarya</taxon>
        <taxon>Basidiomycota</taxon>
        <taxon>Agaricomycotina</taxon>
        <taxon>Agaricomycetes</taxon>
        <taxon>Polyporales</taxon>
        <taxon>Cerrenaceae</taxon>
        <taxon>Cerrena</taxon>
    </lineage>
</organism>
<dbReference type="Pfam" id="PF07714">
    <property type="entry name" value="PK_Tyr_Ser-Thr"/>
    <property type="match status" value="1"/>
</dbReference>
<evidence type="ECO:0000256" key="2">
    <source>
        <dbReference type="ARBA" id="ARBA00022741"/>
    </source>
</evidence>